<dbReference type="InterPro" id="IPR024107">
    <property type="entry name" value="Tyr-tRNA-ligase_bac_1"/>
</dbReference>
<proteinExistence type="inferred from homology"/>
<sequence length="419" mass="45151">MTHVLDELHWRGLVAQSTDEAALRDALSAGPVTYYCGFDPTAPSLHHGHLVQLVVLRHLQQAGHRAVALVGGATGLIGDPRQSGERVLNTKETVADWTERLKAQVSRFLDFEGENPAVLVNNLDWTAGMTAIDFLRDVGKHYRLGTMLAKDTVARRLNSDEGISFTEFSYQILQGIDFLELFRRHGVTLQTGGNDQWGNLLSGVDLIRKTEGGSVHVMTTPLITKADGTKFGKTEGGAVWLAPDMMSPYAFYQYWLNASDADVVSWLKIFTFRSREEIEALAAAVQERPGAREAQRTLAADVTTLVHGQDATDAVVAASQALFGRGELTELDEATLAAATDELPRAQVEPGTPVLDALVASGLVASKAAGRRAIAEGGAYVNNVKVDGEEAVLSAADLLHGRFAVLRRGKKTLAVAVAD</sequence>
<name>A0A168EUC7_9MICO</name>
<protein>
    <recommendedName>
        <fullName evidence="11">Tyrosine--tRNA ligase</fullName>
        <ecNumber evidence="11">6.1.1.1</ecNumber>
    </recommendedName>
    <alternativeName>
        <fullName evidence="11">Tyrosyl-tRNA synthetase</fullName>
        <shortName evidence="11">TyrRS</shortName>
    </alternativeName>
</protein>
<dbReference type="STRING" id="1300344.I598_0917"/>
<evidence type="ECO:0000259" key="13">
    <source>
        <dbReference type="Pfam" id="PF22421"/>
    </source>
</evidence>
<dbReference type="Pfam" id="PF00579">
    <property type="entry name" value="tRNA-synt_1b"/>
    <property type="match status" value="1"/>
</dbReference>
<keyword evidence="15" id="KW-1185">Reference proteome</keyword>
<dbReference type="PANTHER" id="PTHR11766:SF0">
    <property type="entry name" value="TYROSINE--TRNA LIGASE, MITOCHONDRIAL"/>
    <property type="match status" value="1"/>
</dbReference>
<feature type="domain" description="Tyrosine--tRNA ligase SYY-like C-terminal" evidence="13">
    <location>
        <begin position="338"/>
        <end position="412"/>
    </location>
</feature>
<evidence type="ECO:0000256" key="9">
    <source>
        <dbReference type="ARBA" id="ARBA00048248"/>
    </source>
</evidence>
<evidence type="ECO:0000256" key="4">
    <source>
        <dbReference type="ARBA" id="ARBA00022741"/>
    </source>
</evidence>
<feature type="binding site" evidence="11">
    <location>
        <position position="174"/>
    </location>
    <ligand>
        <name>L-tyrosine</name>
        <dbReference type="ChEBI" id="CHEBI:58315"/>
    </ligand>
</feature>
<dbReference type="Gene3D" id="3.40.50.620">
    <property type="entry name" value="HUPs"/>
    <property type="match status" value="1"/>
</dbReference>
<dbReference type="GO" id="GO:0005829">
    <property type="term" value="C:cytosol"/>
    <property type="evidence" value="ECO:0007669"/>
    <property type="project" value="TreeGrafter"/>
</dbReference>
<keyword evidence="4 11" id="KW-0547">Nucleotide-binding</keyword>
<evidence type="ECO:0000256" key="5">
    <source>
        <dbReference type="ARBA" id="ARBA00022840"/>
    </source>
</evidence>
<dbReference type="GO" id="GO:0006437">
    <property type="term" value="P:tyrosyl-tRNA aminoacylation"/>
    <property type="evidence" value="ECO:0007669"/>
    <property type="project" value="UniProtKB-UniRule"/>
</dbReference>
<keyword evidence="6 12" id="KW-0694">RNA-binding</keyword>
<dbReference type="Gene3D" id="3.10.290.10">
    <property type="entry name" value="RNA-binding S4 domain"/>
    <property type="match status" value="1"/>
</dbReference>
<comment type="catalytic activity">
    <reaction evidence="9 11">
        <text>tRNA(Tyr) + L-tyrosine + ATP = L-tyrosyl-tRNA(Tyr) + AMP + diphosphate + H(+)</text>
        <dbReference type="Rhea" id="RHEA:10220"/>
        <dbReference type="Rhea" id="RHEA-COMP:9706"/>
        <dbReference type="Rhea" id="RHEA-COMP:9707"/>
        <dbReference type="ChEBI" id="CHEBI:15378"/>
        <dbReference type="ChEBI" id="CHEBI:30616"/>
        <dbReference type="ChEBI" id="CHEBI:33019"/>
        <dbReference type="ChEBI" id="CHEBI:58315"/>
        <dbReference type="ChEBI" id="CHEBI:78442"/>
        <dbReference type="ChEBI" id="CHEBI:78536"/>
        <dbReference type="ChEBI" id="CHEBI:456215"/>
        <dbReference type="EC" id="6.1.1.1"/>
    </reaction>
</comment>
<dbReference type="InterPro" id="IPR024088">
    <property type="entry name" value="Tyr-tRNA-ligase_bac-type"/>
</dbReference>
<evidence type="ECO:0000256" key="3">
    <source>
        <dbReference type="ARBA" id="ARBA00022598"/>
    </source>
</evidence>
<evidence type="ECO:0000313" key="14">
    <source>
        <dbReference type="EMBL" id="ANC30489.1"/>
    </source>
</evidence>
<dbReference type="Gene3D" id="1.10.240.10">
    <property type="entry name" value="Tyrosyl-Transfer RNA Synthetase"/>
    <property type="match status" value="1"/>
</dbReference>
<evidence type="ECO:0000313" key="15">
    <source>
        <dbReference type="Proteomes" id="UP000076794"/>
    </source>
</evidence>
<dbReference type="InterPro" id="IPR054608">
    <property type="entry name" value="SYY-like_C"/>
</dbReference>
<dbReference type="RefSeq" id="WP_068201682.1">
    <property type="nucleotide sequence ID" value="NZ_CP014209.1"/>
</dbReference>
<dbReference type="OrthoDB" id="9804243at2"/>
<accession>A0A168EUC7</accession>
<comment type="similarity">
    <text evidence="10 11">Belongs to the class-I aminoacyl-tRNA synthetase family. TyrS type 1 subfamily.</text>
</comment>
<feature type="short sequence motif" description="'KMSKS' region" evidence="11">
    <location>
        <begin position="230"/>
        <end position="234"/>
    </location>
</feature>
<dbReference type="PANTHER" id="PTHR11766">
    <property type="entry name" value="TYROSYL-TRNA SYNTHETASE"/>
    <property type="match status" value="1"/>
</dbReference>
<dbReference type="AlphaFoldDB" id="A0A168EUC7"/>
<dbReference type="PRINTS" id="PR01040">
    <property type="entry name" value="TRNASYNTHTYR"/>
</dbReference>
<evidence type="ECO:0000256" key="2">
    <source>
        <dbReference type="ARBA" id="ARBA00022490"/>
    </source>
</evidence>
<dbReference type="InterPro" id="IPR002305">
    <property type="entry name" value="aa-tRNA-synth_Ic"/>
</dbReference>
<dbReference type="FunFam" id="1.10.240.10:FF:000001">
    <property type="entry name" value="Tyrosine--tRNA ligase"/>
    <property type="match status" value="1"/>
</dbReference>
<evidence type="ECO:0000256" key="10">
    <source>
        <dbReference type="ARBA" id="ARBA00060965"/>
    </source>
</evidence>
<dbReference type="FunFam" id="3.40.50.620:FF:000008">
    <property type="entry name" value="Tyrosine--tRNA ligase"/>
    <property type="match status" value="1"/>
</dbReference>
<keyword evidence="3 11" id="KW-0436">Ligase</keyword>
<organism evidence="14 15">
    <name type="scientific">Isoptericola dokdonensis DS-3</name>
    <dbReference type="NCBI Taxonomy" id="1300344"/>
    <lineage>
        <taxon>Bacteria</taxon>
        <taxon>Bacillati</taxon>
        <taxon>Actinomycetota</taxon>
        <taxon>Actinomycetes</taxon>
        <taxon>Micrococcales</taxon>
        <taxon>Promicromonosporaceae</taxon>
        <taxon>Isoptericola</taxon>
    </lineage>
</organism>
<dbReference type="GO" id="GO:0005524">
    <property type="term" value="F:ATP binding"/>
    <property type="evidence" value="ECO:0007669"/>
    <property type="project" value="UniProtKB-UniRule"/>
</dbReference>
<evidence type="ECO:0000256" key="7">
    <source>
        <dbReference type="ARBA" id="ARBA00022917"/>
    </source>
</evidence>
<dbReference type="PROSITE" id="PS50889">
    <property type="entry name" value="S4"/>
    <property type="match status" value="1"/>
</dbReference>
<dbReference type="InterPro" id="IPR002307">
    <property type="entry name" value="Tyr-tRNA-ligase"/>
</dbReference>
<comment type="caution">
    <text evidence="11">Lacks conserved residue(s) required for the propagation of feature annotation.</text>
</comment>
<feature type="binding site" evidence="11">
    <location>
        <position position="35"/>
    </location>
    <ligand>
        <name>L-tyrosine</name>
        <dbReference type="ChEBI" id="CHEBI:58315"/>
    </ligand>
</feature>
<dbReference type="GO" id="GO:0004831">
    <property type="term" value="F:tyrosine-tRNA ligase activity"/>
    <property type="evidence" value="ECO:0007669"/>
    <property type="project" value="UniProtKB-UniRule"/>
</dbReference>
<dbReference type="PATRIC" id="fig|1300344.3.peg.919"/>
<evidence type="ECO:0000256" key="8">
    <source>
        <dbReference type="ARBA" id="ARBA00023146"/>
    </source>
</evidence>
<comment type="subcellular location">
    <subcellularLocation>
        <location evidence="1 11">Cytoplasm</location>
    </subcellularLocation>
</comment>
<evidence type="ECO:0000256" key="6">
    <source>
        <dbReference type="ARBA" id="ARBA00022884"/>
    </source>
</evidence>
<comment type="subunit">
    <text evidence="11">Homodimer.</text>
</comment>
<evidence type="ECO:0000256" key="1">
    <source>
        <dbReference type="ARBA" id="ARBA00004496"/>
    </source>
</evidence>
<dbReference type="Pfam" id="PF22421">
    <property type="entry name" value="SYY_C-terminal"/>
    <property type="match status" value="1"/>
</dbReference>
<feature type="binding site" evidence="11">
    <location>
        <position position="170"/>
    </location>
    <ligand>
        <name>L-tyrosine</name>
        <dbReference type="ChEBI" id="CHEBI:58315"/>
    </ligand>
</feature>
<keyword evidence="7 11" id="KW-0648">Protein biosynthesis</keyword>
<dbReference type="Proteomes" id="UP000076794">
    <property type="component" value="Chromosome"/>
</dbReference>
<dbReference type="FunFam" id="3.10.290.10:FF:000014">
    <property type="entry name" value="Tyrosine--tRNA ligase"/>
    <property type="match status" value="1"/>
</dbReference>
<dbReference type="HAMAP" id="MF_02006">
    <property type="entry name" value="Tyr_tRNA_synth_type1"/>
    <property type="match status" value="1"/>
</dbReference>
<dbReference type="InterPro" id="IPR014729">
    <property type="entry name" value="Rossmann-like_a/b/a_fold"/>
</dbReference>
<evidence type="ECO:0000256" key="12">
    <source>
        <dbReference type="PROSITE-ProRule" id="PRU00182"/>
    </source>
</evidence>
<dbReference type="NCBIfam" id="TIGR00234">
    <property type="entry name" value="tyrS"/>
    <property type="match status" value="1"/>
</dbReference>
<dbReference type="GO" id="GO:0003723">
    <property type="term" value="F:RNA binding"/>
    <property type="evidence" value="ECO:0007669"/>
    <property type="project" value="UniProtKB-KW"/>
</dbReference>
<dbReference type="SUPFAM" id="SSF52374">
    <property type="entry name" value="Nucleotidylyl transferase"/>
    <property type="match status" value="1"/>
</dbReference>
<reference evidence="14 15" key="1">
    <citation type="submission" date="2016-01" db="EMBL/GenBank/DDBJ databases">
        <title>Complete genome sequence of a soil Actinobacterium, Isoptericola dokdonensis DS-3.</title>
        <authorList>
            <person name="Kwon S.-K."/>
            <person name="Kim J.F."/>
        </authorList>
    </citation>
    <scope>NUCLEOTIDE SEQUENCE [LARGE SCALE GENOMIC DNA]</scope>
    <source>
        <strain evidence="14 15">DS-3</strain>
    </source>
</reference>
<dbReference type="EMBL" id="CP014209">
    <property type="protein sequence ID" value="ANC30489.1"/>
    <property type="molecule type" value="Genomic_DNA"/>
</dbReference>
<keyword evidence="2 11" id="KW-0963">Cytoplasm</keyword>
<dbReference type="InterPro" id="IPR036986">
    <property type="entry name" value="S4_RNA-bd_sf"/>
</dbReference>
<dbReference type="EC" id="6.1.1.1" evidence="11"/>
<feature type="binding site" evidence="11">
    <location>
        <position position="233"/>
    </location>
    <ligand>
        <name>ATP</name>
        <dbReference type="ChEBI" id="CHEBI:30616"/>
    </ligand>
</feature>
<gene>
    <name evidence="11 14" type="primary">tyrS</name>
    <name evidence="14" type="ORF">I598_0917</name>
</gene>
<comment type="function">
    <text evidence="11">Catalyzes the attachment of tyrosine to tRNA(Tyr) in a two-step reaction: tyrosine is first activated by ATP to form Tyr-AMP and then transferred to the acceptor end of tRNA(Tyr).</text>
</comment>
<dbReference type="SUPFAM" id="SSF55174">
    <property type="entry name" value="Alpha-L RNA-binding motif"/>
    <property type="match status" value="1"/>
</dbReference>
<keyword evidence="8 11" id="KW-0030">Aminoacyl-tRNA synthetase</keyword>
<dbReference type="KEGG" id="ido:I598_0917"/>
<dbReference type="CDD" id="cd00805">
    <property type="entry name" value="TyrRS_core"/>
    <property type="match status" value="1"/>
</dbReference>
<evidence type="ECO:0000256" key="11">
    <source>
        <dbReference type="HAMAP-Rule" id="MF_02006"/>
    </source>
</evidence>
<dbReference type="GO" id="GO:0042803">
    <property type="term" value="F:protein homodimerization activity"/>
    <property type="evidence" value="ECO:0007669"/>
    <property type="project" value="UniProtKB-ARBA"/>
</dbReference>
<keyword evidence="5 11" id="KW-0067">ATP-binding</keyword>